<organism evidence="1 2">
    <name type="scientific">Canna indica</name>
    <name type="common">Indian-shot</name>
    <dbReference type="NCBI Taxonomy" id="4628"/>
    <lineage>
        <taxon>Eukaryota</taxon>
        <taxon>Viridiplantae</taxon>
        <taxon>Streptophyta</taxon>
        <taxon>Embryophyta</taxon>
        <taxon>Tracheophyta</taxon>
        <taxon>Spermatophyta</taxon>
        <taxon>Magnoliopsida</taxon>
        <taxon>Liliopsida</taxon>
        <taxon>Zingiberales</taxon>
        <taxon>Cannaceae</taxon>
        <taxon>Canna</taxon>
    </lineage>
</organism>
<dbReference type="PANTHER" id="PTHR34954:SF3">
    <property type="entry name" value="EXPRESSED PROTEIN"/>
    <property type="match status" value="1"/>
</dbReference>
<reference evidence="1 2" key="1">
    <citation type="submission" date="2023-10" db="EMBL/GenBank/DDBJ databases">
        <title>Chromosome-scale genome assembly provides insights into flower coloration mechanisms of Canna indica.</title>
        <authorList>
            <person name="Li C."/>
        </authorList>
    </citation>
    <scope>NUCLEOTIDE SEQUENCE [LARGE SCALE GENOMIC DNA]</scope>
    <source>
        <tissue evidence="1">Flower</tissue>
    </source>
</reference>
<protein>
    <submittedName>
        <fullName evidence="1">Protein TRIGALACTOSYLDIACYLGLYCEROL 4, chloroplastic</fullName>
    </submittedName>
</protein>
<name>A0AAQ3JV08_9LILI</name>
<accession>A0AAQ3JV08</accession>
<evidence type="ECO:0000313" key="2">
    <source>
        <dbReference type="Proteomes" id="UP001327560"/>
    </source>
</evidence>
<dbReference type="GO" id="GO:1990052">
    <property type="term" value="P:ER to chloroplast lipid transport"/>
    <property type="evidence" value="ECO:0007669"/>
    <property type="project" value="InterPro"/>
</dbReference>
<dbReference type="InterPro" id="IPR044160">
    <property type="entry name" value="TGD4-like"/>
</dbReference>
<dbReference type="PANTHER" id="PTHR34954">
    <property type="entry name" value="EXPRESSED PROTEIN"/>
    <property type="match status" value="1"/>
</dbReference>
<dbReference type="AlphaFoldDB" id="A0AAQ3JV08"/>
<gene>
    <name evidence="1" type="ORF">Cni_G03645</name>
</gene>
<dbReference type="GO" id="GO:0009941">
    <property type="term" value="C:chloroplast envelope"/>
    <property type="evidence" value="ECO:0007669"/>
    <property type="project" value="TreeGrafter"/>
</dbReference>
<keyword evidence="2" id="KW-1185">Reference proteome</keyword>
<dbReference type="GO" id="GO:0070300">
    <property type="term" value="F:phosphatidic acid binding"/>
    <property type="evidence" value="ECO:0007669"/>
    <property type="project" value="InterPro"/>
</dbReference>
<dbReference type="GO" id="GO:0034196">
    <property type="term" value="P:acylglycerol transport"/>
    <property type="evidence" value="ECO:0007669"/>
    <property type="project" value="InterPro"/>
</dbReference>
<proteinExistence type="predicted"/>
<dbReference type="Proteomes" id="UP001327560">
    <property type="component" value="Chromosome 1"/>
</dbReference>
<dbReference type="EMBL" id="CP136890">
    <property type="protein sequence ID" value="WOK94940.1"/>
    <property type="molecule type" value="Genomic_DNA"/>
</dbReference>
<sequence length="484" mass="53725">MASLRLAMDAAFWDLNVSSTQNLEGTARSVPGEPVPLGLARSSRTLRPQQLSFLANAFPLGLIPSFAPTSRKDVGSFAIQSLLLAPASENWWMGLVGQFRPRKLISSIKKEVEVALGDELEWTVVKDVAKHFLDKSLYSLGLFSQFSLTPDTSILFNVEKHGDKKGRRTKAMLLHKLPGHDITVEAAWPELFVDSKGNYWDVPNSVSVDVSSLVSDSGLRYRFGLHKNGGQPEALSSLSSDIPLTLMPGVCAKAAFSYEKSMDLWREKEKIDRGSRGRRPVKQTPQLFSYDERLKEPHAAISGIFGGTCSAWFGGDGNANVSVGSHQDVSETTHSVTFSPKRKQFNADMFGSLLYTLQLGKFREDFNDLTRIDARLDIYSASSFMKGVGHLISDIVMGRVDREVNPLATPRLNLILQQQVAGPIVFRMDSRVSLGSLSGKPFPHVEDIMFGLSYSFRLLKSGKLLAWFSPKRKEAMVELRLFEF</sequence>
<evidence type="ECO:0000313" key="1">
    <source>
        <dbReference type="EMBL" id="WOK94940.1"/>
    </source>
</evidence>